<reference evidence="10" key="1">
    <citation type="journal article" date="2017" name="Genome Biol.">
        <title>Comparative genomics reveals high biological diversity and specific adaptations in the industrially and medically important fungal genus Aspergillus.</title>
        <authorList>
            <person name="de Vries R.P."/>
            <person name="Riley R."/>
            <person name="Wiebenga A."/>
            <person name="Aguilar-Osorio G."/>
            <person name="Amillis S."/>
            <person name="Uchima C.A."/>
            <person name="Anderluh G."/>
            <person name="Asadollahi M."/>
            <person name="Askin M."/>
            <person name="Barry K."/>
            <person name="Battaglia E."/>
            <person name="Bayram O."/>
            <person name="Benocci T."/>
            <person name="Braus-Stromeyer S.A."/>
            <person name="Caldana C."/>
            <person name="Canovas D."/>
            <person name="Cerqueira G.C."/>
            <person name="Chen F."/>
            <person name="Chen W."/>
            <person name="Choi C."/>
            <person name="Clum A."/>
            <person name="Dos Santos R.A."/>
            <person name="Damasio A.R."/>
            <person name="Diallinas G."/>
            <person name="Emri T."/>
            <person name="Fekete E."/>
            <person name="Flipphi M."/>
            <person name="Freyberg S."/>
            <person name="Gallo A."/>
            <person name="Gournas C."/>
            <person name="Habgood R."/>
            <person name="Hainaut M."/>
            <person name="Harispe M.L."/>
            <person name="Henrissat B."/>
            <person name="Hilden K.S."/>
            <person name="Hope R."/>
            <person name="Hossain A."/>
            <person name="Karabika E."/>
            <person name="Karaffa L."/>
            <person name="Karanyi Z."/>
            <person name="Krasevec N."/>
            <person name="Kuo A."/>
            <person name="Kusch H."/>
            <person name="LaButti K."/>
            <person name="Lagendijk E.L."/>
            <person name="Lapidus A."/>
            <person name="Levasseur A."/>
            <person name="Lindquist E."/>
            <person name="Lipzen A."/>
            <person name="Logrieco A.F."/>
            <person name="MacCabe A."/>
            <person name="Maekelae M.R."/>
            <person name="Malavazi I."/>
            <person name="Melin P."/>
            <person name="Meyer V."/>
            <person name="Mielnichuk N."/>
            <person name="Miskei M."/>
            <person name="Molnar A.P."/>
            <person name="Mule G."/>
            <person name="Ngan C.Y."/>
            <person name="Orejas M."/>
            <person name="Orosz E."/>
            <person name="Ouedraogo J.P."/>
            <person name="Overkamp K.M."/>
            <person name="Park H.-S."/>
            <person name="Perrone G."/>
            <person name="Piumi F."/>
            <person name="Punt P.J."/>
            <person name="Ram A.F."/>
            <person name="Ramon A."/>
            <person name="Rauscher S."/>
            <person name="Record E."/>
            <person name="Riano-Pachon D.M."/>
            <person name="Robert V."/>
            <person name="Roehrig J."/>
            <person name="Ruller R."/>
            <person name="Salamov A."/>
            <person name="Salih N.S."/>
            <person name="Samson R.A."/>
            <person name="Sandor E."/>
            <person name="Sanguinetti M."/>
            <person name="Schuetze T."/>
            <person name="Sepcic K."/>
            <person name="Shelest E."/>
            <person name="Sherlock G."/>
            <person name="Sophianopoulou V."/>
            <person name="Squina F.M."/>
            <person name="Sun H."/>
            <person name="Susca A."/>
            <person name="Todd R.B."/>
            <person name="Tsang A."/>
            <person name="Unkles S.E."/>
            <person name="van de Wiele N."/>
            <person name="van Rossen-Uffink D."/>
            <person name="Oliveira J.V."/>
            <person name="Vesth T.C."/>
            <person name="Visser J."/>
            <person name="Yu J.-H."/>
            <person name="Zhou M."/>
            <person name="Andersen M.R."/>
            <person name="Archer D.B."/>
            <person name="Baker S.E."/>
            <person name="Benoit I."/>
            <person name="Brakhage A.A."/>
            <person name="Braus G.H."/>
            <person name="Fischer R."/>
            <person name="Frisvad J.C."/>
            <person name="Goldman G.H."/>
            <person name="Houbraken J."/>
            <person name="Oakley B."/>
            <person name="Pocsi I."/>
            <person name="Scazzocchio C."/>
            <person name="Seiboth B."/>
            <person name="vanKuyk P.A."/>
            <person name="Wortman J."/>
            <person name="Dyer P.S."/>
            <person name="Grigoriev I.V."/>
        </authorList>
    </citation>
    <scope>NUCLEOTIDE SEQUENCE [LARGE SCALE GENOMIC DNA]</scope>
    <source>
        <strain evidence="10">CBS 516.65</strain>
    </source>
</reference>
<dbReference type="GO" id="GO:0016020">
    <property type="term" value="C:membrane"/>
    <property type="evidence" value="ECO:0007669"/>
    <property type="project" value="UniProtKB-SubCell"/>
</dbReference>
<dbReference type="GeneID" id="34463893"/>
<comment type="subcellular location">
    <subcellularLocation>
        <location evidence="1">Membrane</location>
        <topology evidence="1">Multi-pass membrane protein</topology>
    </subcellularLocation>
</comment>
<keyword evidence="2 7" id="KW-0812">Transmembrane</keyword>
<evidence type="ECO:0000256" key="2">
    <source>
        <dbReference type="ARBA" id="ARBA00022692"/>
    </source>
</evidence>
<dbReference type="Pfam" id="PF20684">
    <property type="entry name" value="Fung_rhodopsin"/>
    <property type="match status" value="1"/>
</dbReference>
<evidence type="ECO:0000256" key="5">
    <source>
        <dbReference type="ARBA" id="ARBA00038359"/>
    </source>
</evidence>
<keyword evidence="10" id="KW-1185">Reference proteome</keyword>
<evidence type="ECO:0000256" key="3">
    <source>
        <dbReference type="ARBA" id="ARBA00022989"/>
    </source>
</evidence>
<feature type="transmembrane region" description="Helical" evidence="7">
    <location>
        <begin position="46"/>
        <end position="70"/>
    </location>
</feature>
<feature type="transmembrane region" description="Helical" evidence="7">
    <location>
        <begin position="12"/>
        <end position="34"/>
    </location>
</feature>
<feature type="transmembrane region" description="Helical" evidence="7">
    <location>
        <begin position="175"/>
        <end position="195"/>
    </location>
</feature>
<evidence type="ECO:0000256" key="7">
    <source>
        <dbReference type="SAM" id="Phobius"/>
    </source>
</evidence>
<evidence type="ECO:0000256" key="4">
    <source>
        <dbReference type="ARBA" id="ARBA00023136"/>
    </source>
</evidence>
<keyword evidence="3 7" id="KW-1133">Transmembrane helix</keyword>
<feature type="transmembrane region" description="Helical" evidence="7">
    <location>
        <begin position="125"/>
        <end position="145"/>
    </location>
</feature>
<evidence type="ECO:0000256" key="6">
    <source>
        <dbReference type="SAM" id="MobiDB-lite"/>
    </source>
</evidence>
<feature type="domain" description="Rhodopsin" evidence="8">
    <location>
        <begin position="28"/>
        <end position="270"/>
    </location>
</feature>
<feature type="region of interest" description="Disordered" evidence="6">
    <location>
        <begin position="330"/>
        <end position="364"/>
    </location>
</feature>
<protein>
    <recommendedName>
        <fullName evidence="8">Rhodopsin domain-containing protein</fullName>
    </recommendedName>
</protein>
<keyword evidence="4 7" id="KW-0472">Membrane</keyword>
<feature type="compositionally biased region" description="Polar residues" evidence="6">
    <location>
        <begin position="330"/>
        <end position="343"/>
    </location>
</feature>
<dbReference type="VEuPathDB" id="FungiDB:ASPGLDRAFT_51897"/>
<feature type="transmembrane region" description="Helical" evidence="7">
    <location>
        <begin position="90"/>
        <end position="113"/>
    </location>
</feature>
<dbReference type="OrthoDB" id="3897607at2759"/>
<dbReference type="PANTHER" id="PTHR33048:SF140">
    <property type="entry name" value="ATPASE, PUTATIVE (EUROFUNG)-RELATED"/>
    <property type="match status" value="1"/>
</dbReference>
<comment type="similarity">
    <text evidence="5">Belongs to the SAT4 family.</text>
</comment>
<accession>A0A1L9V7W2</accession>
<evidence type="ECO:0000313" key="9">
    <source>
        <dbReference type="EMBL" id="OJJ79985.1"/>
    </source>
</evidence>
<name>A0A1L9V7W2_ASPGL</name>
<dbReference type="EMBL" id="KV878913">
    <property type="protein sequence ID" value="OJJ79985.1"/>
    <property type="molecule type" value="Genomic_DNA"/>
</dbReference>
<sequence length="376" mass="41614">MVEFAGRSESIFIVTIIFLVISLVAVCLRCFVRLRLVRAFGWDDGLMVAAMVVNILFALCGIMGPIYGMGQTFKQLDIVHNLEKVQTAMFWWWLGQMSYVIVVVLAKVSIALALLRLTVARVHTIILWVVIGFSIVIGLVFWFILTLQCTPVSFFWERTGTGNCIETDYLIDIAYLYSVVATVCDFTLALLPIVLVWNLQMTTKTKAALAGILSMGCVSSAAVIVRIPYLHYYKDPDFLYATTDISIWSNVEAGLGITAGSLVTLRPLFRWFRGDSYARTYGAKHTTGSIPLSSMNGNLTNKSRNDPNSNQYWRSDLVPDNAQATAITTYGSKGSSQESLNPTQGQGHGHGHGHDPGYQGRGVNVQKSFYVSTDFV</sequence>
<dbReference type="PANTHER" id="PTHR33048">
    <property type="entry name" value="PTH11-LIKE INTEGRAL MEMBRANE PROTEIN (AFU_ORTHOLOGUE AFUA_5G11245)"/>
    <property type="match status" value="1"/>
</dbReference>
<dbReference type="RefSeq" id="XP_022396683.1">
    <property type="nucleotide sequence ID" value="XM_022547632.1"/>
</dbReference>
<proteinExistence type="inferred from homology"/>
<dbReference type="Proteomes" id="UP000184300">
    <property type="component" value="Unassembled WGS sequence"/>
</dbReference>
<dbReference type="InterPro" id="IPR049326">
    <property type="entry name" value="Rhodopsin_dom_fungi"/>
</dbReference>
<dbReference type="AlphaFoldDB" id="A0A1L9V7W2"/>
<feature type="transmembrane region" description="Helical" evidence="7">
    <location>
        <begin position="207"/>
        <end position="227"/>
    </location>
</feature>
<evidence type="ECO:0000313" key="10">
    <source>
        <dbReference type="Proteomes" id="UP000184300"/>
    </source>
</evidence>
<gene>
    <name evidence="9" type="ORF">ASPGLDRAFT_51897</name>
</gene>
<feature type="region of interest" description="Disordered" evidence="6">
    <location>
        <begin position="292"/>
        <end position="312"/>
    </location>
</feature>
<evidence type="ECO:0000256" key="1">
    <source>
        <dbReference type="ARBA" id="ARBA00004141"/>
    </source>
</evidence>
<organism evidence="9 10">
    <name type="scientific">Aspergillus glaucus CBS 516.65</name>
    <dbReference type="NCBI Taxonomy" id="1160497"/>
    <lineage>
        <taxon>Eukaryota</taxon>
        <taxon>Fungi</taxon>
        <taxon>Dikarya</taxon>
        <taxon>Ascomycota</taxon>
        <taxon>Pezizomycotina</taxon>
        <taxon>Eurotiomycetes</taxon>
        <taxon>Eurotiomycetidae</taxon>
        <taxon>Eurotiales</taxon>
        <taxon>Aspergillaceae</taxon>
        <taxon>Aspergillus</taxon>
        <taxon>Aspergillus subgen. Aspergillus</taxon>
    </lineage>
</organism>
<feature type="transmembrane region" description="Helical" evidence="7">
    <location>
        <begin position="247"/>
        <end position="269"/>
    </location>
</feature>
<evidence type="ECO:0000259" key="8">
    <source>
        <dbReference type="Pfam" id="PF20684"/>
    </source>
</evidence>
<dbReference type="InterPro" id="IPR052337">
    <property type="entry name" value="SAT4-like"/>
</dbReference>